<dbReference type="Gene3D" id="3.10.50.40">
    <property type="match status" value="1"/>
</dbReference>
<feature type="signal peptide" evidence="7">
    <location>
        <begin position="1"/>
        <end position="26"/>
    </location>
</feature>
<dbReference type="OrthoDB" id="25996at2"/>
<accession>A0A430FRL8</accession>
<proteinExistence type="inferred from homology"/>
<keyword evidence="7" id="KW-0732">Signal</keyword>
<evidence type="ECO:0000256" key="1">
    <source>
        <dbReference type="ARBA" id="ARBA00000971"/>
    </source>
</evidence>
<dbReference type="EMBL" id="QXGM01000001">
    <property type="protein sequence ID" value="RSX55493.1"/>
    <property type="molecule type" value="Genomic_DNA"/>
</dbReference>
<gene>
    <name evidence="9" type="ORF">D2E26_0056</name>
</gene>
<name>A0A430FRL8_9BIFI</name>
<comment type="similarity">
    <text evidence="2 6">Belongs to the FKBP-type PPIase family.</text>
</comment>
<evidence type="ECO:0000256" key="4">
    <source>
        <dbReference type="ARBA" id="ARBA00023235"/>
    </source>
</evidence>
<feature type="chain" id="PRO_5019297046" description="Peptidyl-prolyl cis-trans isomerase" evidence="7">
    <location>
        <begin position="27"/>
        <end position="319"/>
    </location>
</feature>
<evidence type="ECO:0000259" key="8">
    <source>
        <dbReference type="PROSITE" id="PS50059"/>
    </source>
</evidence>
<evidence type="ECO:0000256" key="3">
    <source>
        <dbReference type="ARBA" id="ARBA00023110"/>
    </source>
</evidence>
<keyword evidence="10" id="KW-1185">Reference proteome</keyword>
<dbReference type="RefSeq" id="WP_125962725.1">
    <property type="nucleotide sequence ID" value="NZ_QXGM01000001.1"/>
</dbReference>
<dbReference type="InterPro" id="IPR046357">
    <property type="entry name" value="PPIase_dom_sf"/>
</dbReference>
<keyword evidence="4 5" id="KW-0413">Isomerase</keyword>
<dbReference type="PROSITE" id="PS50059">
    <property type="entry name" value="FKBP_PPIASE"/>
    <property type="match status" value="1"/>
</dbReference>
<evidence type="ECO:0000313" key="9">
    <source>
        <dbReference type="EMBL" id="RSX55493.1"/>
    </source>
</evidence>
<dbReference type="SUPFAM" id="SSF54534">
    <property type="entry name" value="FKBP-like"/>
    <property type="match status" value="1"/>
</dbReference>
<dbReference type="PANTHER" id="PTHR43811">
    <property type="entry name" value="FKBP-TYPE PEPTIDYL-PROLYL CIS-TRANS ISOMERASE FKPA"/>
    <property type="match status" value="1"/>
</dbReference>
<dbReference type="GO" id="GO:0003755">
    <property type="term" value="F:peptidyl-prolyl cis-trans isomerase activity"/>
    <property type="evidence" value="ECO:0007669"/>
    <property type="project" value="UniProtKB-UniRule"/>
</dbReference>
<sequence>MQKHKTSIVARALAAATALIACISMAACGSDDSAQPNSAIPGVSAKQIAGVTASGKPGEKPTISFKTPLTVENNAYVILEEGNGAQIKAGNRLCLQGLVINTKDGTELNSTWASGQLDCSVALNDTYRQSNPDRYEIFTHMKVNGTVAFGSNDGTGAASYLFVYTIVDQMKDLTKAEGTKVKDIPADLPTVTTAEDGKPSIDMHGYKGSDKLISQTIIEGTGPETKEGDYAVVKYTGWLLNGKQFDSSWDKNTTFDAPLFTSSTGGVIKGWEKGLQNHKVGSQVLLVVPPDMGYGDKENGSIPANSTLVFVVDILGKYK</sequence>
<comment type="catalytic activity">
    <reaction evidence="1 5 6">
        <text>[protein]-peptidylproline (omega=180) = [protein]-peptidylproline (omega=0)</text>
        <dbReference type="Rhea" id="RHEA:16237"/>
        <dbReference type="Rhea" id="RHEA-COMP:10747"/>
        <dbReference type="Rhea" id="RHEA-COMP:10748"/>
        <dbReference type="ChEBI" id="CHEBI:83833"/>
        <dbReference type="ChEBI" id="CHEBI:83834"/>
        <dbReference type="EC" id="5.2.1.8"/>
    </reaction>
</comment>
<evidence type="ECO:0000256" key="6">
    <source>
        <dbReference type="RuleBase" id="RU003915"/>
    </source>
</evidence>
<protein>
    <recommendedName>
        <fullName evidence="6">Peptidyl-prolyl cis-trans isomerase</fullName>
        <ecNumber evidence="6">5.2.1.8</ecNumber>
    </recommendedName>
</protein>
<dbReference type="PANTHER" id="PTHR43811:SF19">
    <property type="entry name" value="39 KDA FK506-BINDING NUCLEAR PROTEIN"/>
    <property type="match status" value="1"/>
</dbReference>
<dbReference type="AlphaFoldDB" id="A0A430FRL8"/>
<dbReference type="PROSITE" id="PS51257">
    <property type="entry name" value="PROKAR_LIPOPROTEIN"/>
    <property type="match status" value="1"/>
</dbReference>
<evidence type="ECO:0000256" key="7">
    <source>
        <dbReference type="SAM" id="SignalP"/>
    </source>
</evidence>
<evidence type="ECO:0000256" key="5">
    <source>
        <dbReference type="PROSITE-ProRule" id="PRU00277"/>
    </source>
</evidence>
<evidence type="ECO:0000313" key="10">
    <source>
        <dbReference type="Proteomes" id="UP000287609"/>
    </source>
</evidence>
<evidence type="ECO:0000256" key="2">
    <source>
        <dbReference type="ARBA" id="ARBA00006577"/>
    </source>
</evidence>
<dbReference type="Pfam" id="PF00254">
    <property type="entry name" value="FKBP_C"/>
    <property type="match status" value="1"/>
</dbReference>
<dbReference type="EC" id="5.2.1.8" evidence="6"/>
<feature type="domain" description="PPIase FKBP-type" evidence="8">
    <location>
        <begin position="228"/>
        <end position="318"/>
    </location>
</feature>
<organism evidence="9 10">
    <name type="scientific">Bifidobacterium dolichotidis</name>
    <dbReference type="NCBI Taxonomy" id="2306976"/>
    <lineage>
        <taxon>Bacteria</taxon>
        <taxon>Bacillati</taxon>
        <taxon>Actinomycetota</taxon>
        <taxon>Actinomycetes</taxon>
        <taxon>Bifidobacteriales</taxon>
        <taxon>Bifidobacteriaceae</taxon>
        <taxon>Bifidobacterium</taxon>
    </lineage>
</organism>
<dbReference type="Proteomes" id="UP000287609">
    <property type="component" value="Unassembled WGS sequence"/>
</dbReference>
<reference evidence="9 10" key="1">
    <citation type="submission" date="2018-09" db="EMBL/GenBank/DDBJ databases">
        <title>Characterization of the phylogenetic diversity of five novel species belonging to the genus Bifidobacterium.</title>
        <authorList>
            <person name="Lugli G.A."/>
            <person name="Duranti S."/>
            <person name="Milani C."/>
        </authorList>
    </citation>
    <scope>NUCLEOTIDE SEQUENCE [LARGE SCALE GENOMIC DNA]</scope>
    <source>
        <strain evidence="9 10">2036B</strain>
    </source>
</reference>
<keyword evidence="3 5" id="KW-0697">Rotamase</keyword>
<dbReference type="InterPro" id="IPR001179">
    <property type="entry name" value="PPIase_FKBP_dom"/>
</dbReference>
<comment type="caution">
    <text evidence="9">The sequence shown here is derived from an EMBL/GenBank/DDBJ whole genome shotgun (WGS) entry which is preliminary data.</text>
</comment>